<dbReference type="SUPFAM" id="SSF81296">
    <property type="entry name" value="E set domains"/>
    <property type="match status" value="2"/>
</dbReference>
<name>A0A8C3AJX5_CYCLU</name>
<evidence type="ECO:0000256" key="3">
    <source>
        <dbReference type="ARBA" id="ARBA00022606"/>
    </source>
</evidence>
<accession>A0A8C3AJX5</accession>
<feature type="domain" description="Arrestin C-terminal-like" evidence="7">
    <location>
        <begin position="190"/>
        <end position="338"/>
    </location>
</feature>
<dbReference type="InterPro" id="IPR014756">
    <property type="entry name" value="Ig_E-set"/>
</dbReference>
<dbReference type="PRINTS" id="PR00309">
    <property type="entry name" value="ARRESTIN"/>
</dbReference>
<evidence type="ECO:0000256" key="5">
    <source>
        <dbReference type="ARBA" id="ARBA00024976"/>
    </source>
</evidence>
<organism evidence="8 9">
    <name type="scientific">Cyclopterus lumpus</name>
    <name type="common">Lumpsucker</name>
    <dbReference type="NCBI Taxonomy" id="8103"/>
    <lineage>
        <taxon>Eukaryota</taxon>
        <taxon>Metazoa</taxon>
        <taxon>Chordata</taxon>
        <taxon>Craniata</taxon>
        <taxon>Vertebrata</taxon>
        <taxon>Euteleostomi</taxon>
        <taxon>Actinopterygii</taxon>
        <taxon>Neopterygii</taxon>
        <taxon>Teleostei</taxon>
        <taxon>Neoteleostei</taxon>
        <taxon>Acanthomorphata</taxon>
        <taxon>Eupercaria</taxon>
        <taxon>Perciformes</taxon>
        <taxon>Cottioidei</taxon>
        <taxon>Cottales</taxon>
        <taxon>Cyclopteridae</taxon>
        <taxon>Cyclopterus</taxon>
    </lineage>
</organism>
<dbReference type="GO" id="GO:0007399">
    <property type="term" value="P:nervous system development"/>
    <property type="evidence" value="ECO:0007669"/>
    <property type="project" value="UniProtKB-ARBA"/>
</dbReference>
<dbReference type="InterPro" id="IPR014753">
    <property type="entry name" value="Arrestin_N"/>
</dbReference>
<dbReference type="GeneTree" id="ENSGT00950000182887"/>
<keyword evidence="4" id="KW-0844">Vision</keyword>
<dbReference type="FunFam" id="2.60.40.840:FF:000002">
    <property type="entry name" value="Arrestin 3"/>
    <property type="match status" value="1"/>
</dbReference>
<dbReference type="InterPro" id="IPR000698">
    <property type="entry name" value="Arrestin"/>
</dbReference>
<keyword evidence="3" id="KW-0716">Sensory transduction</keyword>
<comment type="similarity">
    <text evidence="1">Belongs to the arrestin family.</text>
</comment>
<evidence type="ECO:0000313" key="8">
    <source>
        <dbReference type="Ensembl" id="ENSCLMP00005044197.1"/>
    </source>
</evidence>
<dbReference type="Ensembl" id="ENSCLMT00005045757.1">
    <property type="protein sequence ID" value="ENSCLMP00005044197.1"/>
    <property type="gene ID" value="ENSCLMG00005020461.1"/>
</dbReference>
<dbReference type="GO" id="GO:0007601">
    <property type="term" value="P:visual perception"/>
    <property type="evidence" value="ECO:0007669"/>
    <property type="project" value="UniProtKB-KW"/>
</dbReference>
<dbReference type="Gene3D" id="2.60.40.840">
    <property type="match status" value="1"/>
</dbReference>
<dbReference type="Proteomes" id="UP000694565">
    <property type="component" value="Unplaced"/>
</dbReference>
<dbReference type="GO" id="GO:0001664">
    <property type="term" value="F:G protein-coupled receptor binding"/>
    <property type="evidence" value="ECO:0007669"/>
    <property type="project" value="TreeGrafter"/>
</dbReference>
<reference evidence="8" key="2">
    <citation type="submission" date="2025-09" db="UniProtKB">
        <authorList>
            <consortium name="Ensembl"/>
        </authorList>
    </citation>
    <scope>IDENTIFICATION</scope>
</reference>
<evidence type="ECO:0000256" key="6">
    <source>
        <dbReference type="ARBA" id="ARBA00031498"/>
    </source>
</evidence>
<evidence type="ECO:0000259" key="7">
    <source>
        <dbReference type="SMART" id="SM01017"/>
    </source>
</evidence>
<dbReference type="PANTHER" id="PTHR11792:SF19">
    <property type="entry name" value="ARRESTIN-C"/>
    <property type="match status" value="1"/>
</dbReference>
<evidence type="ECO:0000313" key="9">
    <source>
        <dbReference type="Proteomes" id="UP000694565"/>
    </source>
</evidence>
<dbReference type="PROSITE" id="PS00295">
    <property type="entry name" value="ARRESTINS"/>
    <property type="match status" value="1"/>
</dbReference>
<dbReference type="AlphaFoldDB" id="A0A8C3AJX5"/>
<protein>
    <recommendedName>
        <fullName evidence="2">Arrestin-C</fullName>
    </recommendedName>
    <alternativeName>
        <fullName evidence="6">Cone arrestin</fullName>
    </alternativeName>
</protein>
<reference evidence="8" key="1">
    <citation type="submission" date="2025-08" db="UniProtKB">
        <authorList>
            <consortium name="Ensembl"/>
        </authorList>
    </citation>
    <scope>IDENTIFICATION</scope>
</reference>
<sequence>YFFRVYKKTSGNGQVSGSGLYNIIIIKLFLSFADGVLKVDPTDLNGRKVFVYLACAFRYGSEDLDVIGLSFRRDIWIQRVQVYPPTGESVARTPMQESLMKKIGEQGCPFSFKMPANLPCSVSLQPGQNDSGKACGVDFEVKGYISDVANSADEIDKKDTCRLMIRKIQFAPANNKPGPKADIAKQFMMSDKPVNLEVSLEKEVYYHGDPITVNVKINNETTKVVKKILISGEQQGKDDRLAEVKFLKNGVCTINGNSTFEKSYQITPLLANNKEKRGLSVDGRLKDEDTHLASTTLSQGDKEMQGILISYKVKVNLMMSGGGDVTVELPVTLMSPKPAGECSLFAYNCH</sequence>
<proteinExistence type="inferred from homology"/>
<keyword evidence="9" id="KW-1185">Reference proteome</keyword>
<comment type="function">
    <text evidence="5">May play a role in an as yet undefined retina-specific signal transduction. Could bind to photoactivated-phosphorylated red/green opsins.</text>
</comment>
<evidence type="ECO:0000256" key="1">
    <source>
        <dbReference type="ARBA" id="ARBA00005298"/>
    </source>
</evidence>
<dbReference type="InterPro" id="IPR011022">
    <property type="entry name" value="Arrestin_C-like"/>
</dbReference>
<dbReference type="Gene3D" id="2.60.40.640">
    <property type="match status" value="1"/>
</dbReference>
<dbReference type="InterPro" id="IPR017864">
    <property type="entry name" value="Arrestin_CS"/>
</dbReference>
<dbReference type="PANTHER" id="PTHR11792">
    <property type="entry name" value="ARRESTIN"/>
    <property type="match status" value="1"/>
</dbReference>
<dbReference type="InterPro" id="IPR014752">
    <property type="entry name" value="Arrestin-like_C"/>
</dbReference>
<dbReference type="Pfam" id="PF00339">
    <property type="entry name" value="Arrestin_N"/>
    <property type="match status" value="1"/>
</dbReference>
<dbReference type="GO" id="GO:0002031">
    <property type="term" value="P:G protein-coupled receptor internalization"/>
    <property type="evidence" value="ECO:0007669"/>
    <property type="project" value="TreeGrafter"/>
</dbReference>
<dbReference type="SMART" id="SM01017">
    <property type="entry name" value="Arrestin_C"/>
    <property type="match status" value="1"/>
</dbReference>
<dbReference type="Pfam" id="PF02752">
    <property type="entry name" value="Arrestin_C"/>
    <property type="match status" value="1"/>
</dbReference>
<evidence type="ECO:0000256" key="2">
    <source>
        <dbReference type="ARBA" id="ARBA00017730"/>
    </source>
</evidence>
<dbReference type="InterPro" id="IPR011021">
    <property type="entry name" value="Arrestin-like_N"/>
</dbReference>
<evidence type="ECO:0000256" key="4">
    <source>
        <dbReference type="ARBA" id="ARBA00023305"/>
    </source>
</evidence>
<dbReference type="GO" id="GO:0007165">
    <property type="term" value="P:signal transduction"/>
    <property type="evidence" value="ECO:0007669"/>
    <property type="project" value="InterPro"/>
</dbReference>